<dbReference type="Proteomes" id="UP000472270">
    <property type="component" value="Unassembled WGS sequence"/>
</dbReference>
<dbReference type="InterPro" id="IPR023213">
    <property type="entry name" value="CAT-like_dom_sf"/>
</dbReference>
<evidence type="ECO:0000256" key="1">
    <source>
        <dbReference type="ARBA" id="ARBA00005005"/>
    </source>
</evidence>
<reference evidence="11" key="1">
    <citation type="submission" date="2025-08" db="UniProtKB">
        <authorList>
            <consortium name="Ensembl"/>
        </authorList>
    </citation>
    <scope>IDENTIFICATION</scope>
</reference>
<dbReference type="PANTHER" id="PTHR22589:SF105">
    <property type="entry name" value="CARNITINE O-PALMITOYLTRANSFERASE"/>
    <property type="match status" value="1"/>
</dbReference>
<dbReference type="InterPro" id="IPR039551">
    <property type="entry name" value="Cho/carn_acyl_trans"/>
</dbReference>
<dbReference type="GO" id="GO:0006635">
    <property type="term" value="P:fatty acid beta-oxidation"/>
    <property type="evidence" value="ECO:0007669"/>
    <property type="project" value="UniProtKB-UniPathway"/>
</dbReference>
<feature type="active site" description="Proton acceptor" evidence="9">
    <location>
        <position position="248"/>
    </location>
</feature>
<keyword evidence="6" id="KW-0443">Lipid metabolism</keyword>
<evidence type="ECO:0000256" key="7">
    <source>
        <dbReference type="ARBA" id="ARBA00023315"/>
    </source>
</evidence>
<keyword evidence="5" id="KW-0276">Fatty acid metabolism</keyword>
<keyword evidence="3" id="KW-0813">Transport</keyword>
<dbReference type="Gene3D" id="3.30.559.10">
    <property type="entry name" value="Chloramphenicol acetyltransferase-like domain"/>
    <property type="match status" value="1"/>
</dbReference>
<evidence type="ECO:0000256" key="2">
    <source>
        <dbReference type="ARBA" id="ARBA00005232"/>
    </source>
</evidence>
<dbReference type="InterPro" id="IPR042231">
    <property type="entry name" value="Cho/carn_acyl_trans_2"/>
</dbReference>
<dbReference type="UniPathway" id="UPA00659"/>
<evidence type="ECO:0000256" key="5">
    <source>
        <dbReference type="ARBA" id="ARBA00022832"/>
    </source>
</evidence>
<dbReference type="PANTHER" id="PTHR22589">
    <property type="entry name" value="CARNITINE O-ACYLTRANSFERASE"/>
    <property type="match status" value="1"/>
</dbReference>
<evidence type="ECO:0000313" key="11">
    <source>
        <dbReference type="Ensembl" id="ENSSRHP00000008459.1"/>
    </source>
</evidence>
<evidence type="ECO:0000259" key="10">
    <source>
        <dbReference type="Pfam" id="PF00755"/>
    </source>
</evidence>
<evidence type="ECO:0000256" key="9">
    <source>
        <dbReference type="PIRSR" id="PIRSR600542-1"/>
    </source>
</evidence>
<dbReference type="Pfam" id="PF00755">
    <property type="entry name" value="Carn_acyltransf"/>
    <property type="match status" value="2"/>
</dbReference>
<evidence type="ECO:0000256" key="3">
    <source>
        <dbReference type="ARBA" id="ARBA00022448"/>
    </source>
</evidence>
<evidence type="ECO:0000256" key="6">
    <source>
        <dbReference type="ARBA" id="ARBA00023098"/>
    </source>
</evidence>
<sequence length="495" mass="56411">MHFPHNSFISRTNAQNITLVLVMNRHSNFGTHIFIFLTPSLSCFPFQTVVRLLSSRKPLLYSYQTSLPHLPVPPIQDTLERSVKPLLDVAGFQRMTRLAAEFEKSLGNPLQKHLKLKALWATNYVQKYVYLRSRSPIMVNSDYYGMVCEPTPLLIVTYQSFNNLMLYKQKKEDLLSVNTCFNTIRTPGEETDLTKMSTRTFFLIFSSGVNKRSLDCIENAAFFVTLDDQEEGMMGEDPSWTKLCVTKHSWADAPIVAHLLYISLTLATDAFHLGYTADGNCRGEIESSLPPPQCLSWDIPLETQVSESLAVAQALADDVDCRVFPFREFGKGRIKKMKMSLDSFVQLALQLDRGTFCLTYEASMTRLFREGRTETVRSCSNESCVFVLALEDGEHCRKLFRKAAEKHQNLYRLAMTGSSIDRHLFCLYVVSKYLGVESPFLKEVKMTQKCLACFSSKIFSFVSYIIMGEEMINFHVSCTETVRAKQPYLTTCSEI</sequence>
<organism evidence="11 12">
    <name type="scientific">Sinocyclocheilus rhinocerous</name>
    <dbReference type="NCBI Taxonomy" id="307959"/>
    <lineage>
        <taxon>Eukaryota</taxon>
        <taxon>Metazoa</taxon>
        <taxon>Chordata</taxon>
        <taxon>Craniata</taxon>
        <taxon>Vertebrata</taxon>
        <taxon>Euteleostomi</taxon>
        <taxon>Actinopterygii</taxon>
        <taxon>Neopterygii</taxon>
        <taxon>Teleostei</taxon>
        <taxon>Ostariophysi</taxon>
        <taxon>Cypriniformes</taxon>
        <taxon>Cyprinidae</taxon>
        <taxon>Cyprininae</taxon>
        <taxon>Sinocyclocheilus</taxon>
    </lineage>
</organism>
<dbReference type="SUPFAM" id="SSF52777">
    <property type="entry name" value="CoA-dependent acyltransferases"/>
    <property type="match status" value="2"/>
</dbReference>
<dbReference type="GO" id="GO:0005739">
    <property type="term" value="C:mitochondrion"/>
    <property type="evidence" value="ECO:0007669"/>
    <property type="project" value="TreeGrafter"/>
</dbReference>
<dbReference type="InterPro" id="IPR000542">
    <property type="entry name" value="Carn_acyl_trans"/>
</dbReference>
<keyword evidence="12" id="KW-1185">Reference proteome</keyword>
<evidence type="ECO:0000256" key="4">
    <source>
        <dbReference type="ARBA" id="ARBA00022679"/>
    </source>
</evidence>
<comment type="pathway">
    <text evidence="1">Lipid metabolism; fatty acid beta-oxidation.</text>
</comment>
<keyword evidence="7" id="KW-0012">Acyltransferase</keyword>
<evidence type="ECO:0000256" key="8">
    <source>
        <dbReference type="ARBA" id="ARBA00048999"/>
    </source>
</evidence>
<dbReference type="Gene3D" id="1.10.275.20">
    <property type="entry name" value="Choline/Carnitine o-acyltransferase"/>
    <property type="match status" value="1"/>
</dbReference>
<dbReference type="Ensembl" id="ENSSRHT00000008718.1">
    <property type="protein sequence ID" value="ENSSRHP00000008459.1"/>
    <property type="gene ID" value="ENSSRHG00000003332.1"/>
</dbReference>
<keyword evidence="4" id="KW-0808">Transferase</keyword>
<name>A0A673FZS0_9TELE</name>
<feature type="domain" description="Choline/carnitine acyltransferase" evidence="10">
    <location>
        <begin position="245"/>
        <end position="444"/>
    </location>
</feature>
<evidence type="ECO:0000313" key="12">
    <source>
        <dbReference type="Proteomes" id="UP000472270"/>
    </source>
</evidence>
<comment type="similarity">
    <text evidence="2">Belongs to the carnitine/choline acetyltransferase family.</text>
</comment>
<dbReference type="Gene3D" id="3.30.559.70">
    <property type="entry name" value="Choline/Carnitine o-acyltransferase, domain 2"/>
    <property type="match status" value="2"/>
</dbReference>
<feature type="domain" description="Choline/carnitine acyltransferase" evidence="10">
    <location>
        <begin position="70"/>
        <end position="196"/>
    </location>
</feature>
<comment type="catalytic activity">
    <reaction evidence="8">
        <text>4,8-dimethylnonanoyl-CoA + (R)-carnitine = O-4,8-dimethylnonanoyl-(R)-carnitine + CoA</text>
        <dbReference type="Rhea" id="RHEA:44860"/>
        <dbReference type="ChEBI" id="CHEBI:16347"/>
        <dbReference type="ChEBI" id="CHEBI:57287"/>
        <dbReference type="ChEBI" id="CHEBI:77061"/>
        <dbReference type="ChEBI" id="CHEBI:84654"/>
    </reaction>
</comment>
<dbReference type="GO" id="GO:0009437">
    <property type="term" value="P:carnitine metabolic process"/>
    <property type="evidence" value="ECO:0007669"/>
    <property type="project" value="TreeGrafter"/>
</dbReference>
<protein>
    <submittedName>
        <fullName evidence="11">Carnitine palmitoyltransferase 1Cb</fullName>
    </submittedName>
</protein>
<reference evidence="11" key="2">
    <citation type="submission" date="2025-09" db="UniProtKB">
        <authorList>
            <consortium name="Ensembl"/>
        </authorList>
    </citation>
    <scope>IDENTIFICATION</scope>
</reference>
<dbReference type="GO" id="GO:0004095">
    <property type="term" value="F:carnitine O-palmitoyltransferase activity"/>
    <property type="evidence" value="ECO:0007669"/>
    <property type="project" value="TreeGrafter"/>
</dbReference>
<proteinExistence type="inferred from homology"/>
<dbReference type="AlphaFoldDB" id="A0A673FZS0"/>
<accession>A0A673FZS0</accession>
<dbReference type="InterPro" id="IPR042572">
    <property type="entry name" value="Carn_acyl_trans_N"/>
</dbReference>